<dbReference type="EMBL" id="JBHSSC010000038">
    <property type="protein sequence ID" value="MFC6181445.1"/>
    <property type="molecule type" value="Genomic_DNA"/>
</dbReference>
<gene>
    <name evidence="2" type="ORF">ACFP5Y_09445</name>
</gene>
<comment type="caution">
    <text evidence="2">The sequence shown here is derived from an EMBL/GenBank/DDBJ whole genome shotgun (WGS) entry which is preliminary data.</text>
</comment>
<dbReference type="InterPro" id="IPR001387">
    <property type="entry name" value="Cro/C1-type_HTH"/>
</dbReference>
<evidence type="ECO:0000259" key="1">
    <source>
        <dbReference type="PROSITE" id="PS50943"/>
    </source>
</evidence>
<accession>A0ABW1S251</accession>
<sequence>MQNETFGDKIKKIRLSHGDSVRKVAMYADISPSYYSQVENNKRNIPKPINLRKIAAGLRISEQEIFNLAGLIPDYKSNADERKAQKPQKIQVTGSKQQLIIPGDQNIQTALAPYFGTKKIGTVTNWLRVTESDLTSLGILSNDVVVIQATAEDKTLPLRKATLIAINLDEDHTVIRQAYMLDYSHLMLTLGGMGQPLFISWAQYLDQFVGKVINIYRDLH</sequence>
<feature type="domain" description="HTH cro/C1-type" evidence="1">
    <location>
        <begin position="10"/>
        <end position="65"/>
    </location>
</feature>
<protein>
    <submittedName>
        <fullName evidence="2">Helix-turn-helix domain-containing protein</fullName>
    </submittedName>
</protein>
<dbReference type="InterPro" id="IPR010982">
    <property type="entry name" value="Lambda_DNA-bd_dom_sf"/>
</dbReference>
<dbReference type="SUPFAM" id="SSF47413">
    <property type="entry name" value="lambda repressor-like DNA-binding domains"/>
    <property type="match status" value="1"/>
</dbReference>
<name>A0ABW1S251_9LACO</name>
<dbReference type="Pfam" id="PF01381">
    <property type="entry name" value="HTH_3"/>
    <property type="match status" value="1"/>
</dbReference>
<evidence type="ECO:0000313" key="3">
    <source>
        <dbReference type="Proteomes" id="UP001596282"/>
    </source>
</evidence>
<dbReference type="CDD" id="cd00093">
    <property type="entry name" value="HTH_XRE"/>
    <property type="match status" value="1"/>
</dbReference>
<evidence type="ECO:0000313" key="2">
    <source>
        <dbReference type="EMBL" id="MFC6181445.1"/>
    </source>
</evidence>
<reference evidence="3" key="1">
    <citation type="journal article" date="2019" name="Int. J. Syst. Evol. Microbiol.">
        <title>The Global Catalogue of Microorganisms (GCM) 10K type strain sequencing project: providing services to taxonomists for standard genome sequencing and annotation.</title>
        <authorList>
            <consortium name="The Broad Institute Genomics Platform"/>
            <consortium name="The Broad Institute Genome Sequencing Center for Infectious Disease"/>
            <person name="Wu L."/>
            <person name="Ma J."/>
        </authorList>
    </citation>
    <scope>NUCLEOTIDE SEQUENCE [LARGE SCALE GENOMIC DNA]</scope>
    <source>
        <strain evidence="3">CCM 8933</strain>
    </source>
</reference>
<dbReference type="PROSITE" id="PS50943">
    <property type="entry name" value="HTH_CROC1"/>
    <property type="match status" value="1"/>
</dbReference>
<dbReference type="SMART" id="SM00530">
    <property type="entry name" value="HTH_XRE"/>
    <property type="match status" value="1"/>
</dbReference>
<proteinExistence type="predicted"/>
<organism evidence="2 3">
    <name type="scientific">Lactiplantibacillus daowaiensis</name>
    <dbReference type="NCBI Taxonomy" id="2559918"/>
    <lineage>
        <taxon>Bacteria</taxon>
        <taxon>Bacillati</taxon>
        <taxon>Bacillota</taxon>
        <taxon>Bacilli</taxon>
        <taxon>Lactobacillales</taxon>
        <taxon>Lactobacillaceae</taxon>
        <taxon>Lactiplantibacillus</taxon>
    </lineage>
</organism>
<dbReference type="Gene3D" id="1.10.260.40">
    <property type="entry name" value="lambda repressor-like DNA-binding domains"/>
    <property type="match status" value="1"/>
</dbReference>
<keyword evidence="3" id="KW-1185">Reference proteome</keyword>
<dbReference type="RefSeq" id="WP_137628752.1">
    <property type="nucleotide sequence ID" value="NZ_BJDJ01000012.1"/>
</dbReference>
<dbReference type="Proteomes" id="UP001596282">
    <property type="component" value="Unassembled WGS sequence"/>
</dbReference>